<evidence type="ECO:0000313" key="4">
    <source>
        <dbReference type="Proteomes" id="UP001165136"/>
    </source>
</evidence>
<evidence type="ECO:0000313" key="3">
    <source>
        <dbReference type="EMBL" id="GLY63951.1"/>
    </source>
</evidence>
<reference evidence="3" key="1">
    <citation type="submission" date="2023-03" db="EMBL/GenBank/DDBJ databases">
        <title>Amycolatopsis taiwanensis NBRC 103393.</title>
        <authorList>
            <person name="Ichikawa N."/>
            <person name="Sato H."/>
            <person name="Tonouchi N."/>
        </authorList>
    </citation>
    <scope>NUCLEOTIDE SEQUENCE</scope>
    <source>
        <strain evidence="3">NBRC 103393</strain>
    </source>
</reference>
<comment type="caution">
    <text evidence="3">The sequence shown here is derived from an EMBL/GenBank/DDBJ whole genome shotgun (WGS) entry which is preliminary data.</text>
</comment>
<feature type="compositionally biased region" description="Polar residues" evidence="1">
    <location>
        <begin position="159"/>
        <end position="176"/>
    </location>
</feature>
<name>A0A9W6VEX9_9PSEU</name>
<evidence type="ECO:0008006" key="5">
    <source>
        <dbReference type="Google" id="ProtNLM"/>
    </source>
</evidence>
<dbReference type="Proteomes" id="UP001165136">
    <property type="component" value="Unassembled WGS sequence"/>
</dbReference>
<feature type="region of interest" description="Disordered" evidence="1">
    <location>
        <begin position="155"/>
        <end position="176"/>
    </location>
</feature>
<dbReference type="AlphaFoldDB" id="A0A9W6VEX9"/>
<protein>
    <recommendedName>
        <fullName evidence="5">Secreted protein</fullName>
    </recommendedName>
</protein>
<gene>
    <name evidence="3" type="ORF">Atai01_05700</name>
</gene>
<feature type="compositionally biased region" description="Polar residues" evidence="1">
    <location>
        <begin position="71"/>
        <end position="82"/>
    </location>
</feature>
<proteinExistence type="predicted"/>
<evidence type="ECO:0000256" key="2">
    <source>
        <dbReference type="SAM" id="SignalP"/>
    </source>
</evidence>
<dbReference type="RefSeq" id="WP_285485754.1">
    <property type="nucleotide sequence ID" value="NZ_BSTI01000001.1"/>
</dbReference>
<keyword evidence="4" id="KW-1185">Reference proteome</keyword>
<keyword evidence="2" id="KW-0732">Signal</keyword>
<organism evidence="3 4">
    <name type="scientific">Amycolatopsis taiwanensis</name>
    <dbReference type="NCBI Taxonomy" id="342230"/>
    <lineage>
        <taxon>Bacteria</taxon>
        <taxon>Bacillati</taxon>
        <taxon>Actinomycetota</taxon>
        <taxon>Actinomycetes</taxon>
        <taxon>Pseudonocardiales</taxon>
        <taxon>Pseudonocardiaceae</taxon>
        <taxon>Amycolatopsis</taxon>
    </lineage>
</organism>
<feature type="signal peptide" evidence="2">
    <location>
        <begin position="1"/>
        <end position="27"/>
    </location>
</feature>
<feature type="compositionally biased region" description="Polar residues" evidence="1">
    <location>
        <begin position="90"/>
        <end position="99"/>
    </location>
</feature>
<accession>A0A9W6VEX9</accession>
<evidence type="ECO:0000256" key="1">
    <source>
        <dbReference type="SAM" id="MobiDB-lite"/>
    </source>
</evidence>
<feature type="region of interest" description="Disordered" evidence="1">
    <location>
        <begin position="66"/>
        <end position="99"/>
    </location>
</feature>
<dbReference type="PROSITE" id="PS51257">
    <property type="entry name" value="PROKAR_LIPOPROTEIN"/>
    <property type="match status" value="1"/>
</dbReference>
<dbReference type="EMBL" id="BSTI01000001">
    <property type="protein sequence ID" value="GLY63951.1"/>
    <property type="molecule type" value="Genomic_DNA"/>
</dbReference>
<sequence>MARGMRIKLVAASATMLGLLMAGCSTQQPQPPAGAGNATSVGTTPAGSAIVQTTASCTDQINYAGDPRSNAEINSIGEQTGTCPPVQKPAGTQTPHTTVPCTDQINYAGDPRSNAEINSIGEQTGTCPPVQKPAGTQTPHTTVPCTDQINYAGDPRSNAEINSIGEQTGTCPTPEH</sequence>
<feature type="chain" id="PRO_5040742147" description="Secreted protein" evidence="2">
    <location>
        <begin position="28"/>
        <end position="176"/>
    </location>
</feature>